<evidence type="ECO:0000256" key="2">
    <source>
        <dbReference type="ARBA" id="ARBA00024195"/>
    </source>
</evidence>
<dbReference type="InterPro" id="IPR043504">
    <property type="entry name" value="Peptidase_S1_PA_chymotrypsin"/>
</dbReference>
<evidence type="ECO:0000259" key="3">
    <source>
        <dbReference type="PROSITE" id="PS50240"/>
    </source>
</evidence>
<dbReference type="InterPro" id="IPR051487">
    <property type="entry name" value="Ser/Thr_Proteases_Immune/Dev"/>
</dbReference>
<evidence type="ECO:0000313" key="4">
    <source>
        <dbReference type="EMBL" id="JAS74587.1"/>
    </source>
</evidence>
<sequence>PSDQPVHRTCGEEVIIHPDYKSREDGLHQQNDIALIRLQKHVHKYNDTSATRLTPICLPAFAKDTQFVEHKLLEIAGLGRPHLTDDISNSPLQTMRVPMVAQKDCENIWSNELVKESLCPGGETNCMWAVSNKFICTNGIKEIGLCSGETGVPLMAQVPLDRRGDVSKLFIVGLASQITGKRKRFSCPDVFTRVSSYMTWILDTIGE</sequence>
<dbReference type="InterPro" id="IPR009003">
    <property type="entry name" value="Peptidase_S1_PA"/>
</dbReference>
<dbReference type="Pfam" id="PF00089">
    <property type="entry name" value="Trypsin"/>
    <property type="match status" value="1"/>
</dbReference>
<accession>A0A1B6HIS7</accession>
<name>A0A1B6HIS7_9HEMI</name>
<dbReference type="AlphaFoldDB" id="A0A1B6HIS7"/>
<proteinExistence type="inferred from homology"/>
<feature type="domain" description="Peptidase S1" evidence="3">
    <location>
        <begin position="12"/>
        <end position="206"/>
    </location>
</feature>
<dbReference type="Gene3D" id="2.40.10.10">
    <property type="entry name" value="Trypsin-like serine proteases"/>
    <property type="match status" value="1"/>
</dbReference>
<feature type="non-terminal residue" evidence="4">
    <location>
        <position position="1"/>
    </location>
</feature>
<dbReference type="GO" id="GO:0006508">
    <property type="term" value="P:proteolysis"/>
    <property type="evidence" value="ECO:0007669"/>
    <property type="project" value="InterPro"/>
</dbReference>
<dbReference type="EMBL" id="GECU01033119">
    <property type="protein sequence ID" value="JAS74587.1"/>
    <property type="molecule type" value="Transcribed_RNA"/>
</dbReference>
<keyword evidence="1" id="KW-1015">Disulfide bond</keyword>
<dbReference type="InterPro" id="IPR001254">
    <property type="entry name" value="Trypsin_dom"/>
</dbReference>
<gene>
    <name evidence="4" type="ORF">g.20338</name>
</gene>
<evidence type="ECO:0000256" key="1">
    <source>
        <dbReference type="ARBA" id="ARBA00023157"/>
    </source>
</evidence>
<comment type="similarity">
    <text evidence="2">Belongs to the peptidase S1 family. CLIP subfamily.</text>
</comment>
<dbReference type="GO" id="GO:0004252">
    <property type="term" value="F:serine-type endopeptidase activity"/>
    <property type="evidence" value="ECO:0007669"/>
    <property type="project" value="InterPro"/>
</dbReference>
<protein>
    <recommendedName>
        <fullName evidence="3">Peptidase S1 domain-containing protein</fullName>
    </recommendedName>
</protein>
<dbReference type="SMART" id="SM00020">
    <property type="entry name" value="Tryp_SPc"/>
    <property type="match status" value="1"/>
</dbReference>
<dbReference type="PANTHER" id="PTHR24256">
    <property type="entry name" value="TRYPTASE-RELATED"/>
    <property type="match status" value="1"/>
</dbReference>
<organism evidence="4">
    <name type="scientific">Homalodisca liturata</name>
    <dbReference type="NCBI Taxonomy" id="320908"/>
    <lineage>
        <taxon>Eukaryota</taxon>
        <taxon>Metazoa</taxon>
        <taxon>Ecdysozoa</taxon>
        <taxon>Arthropoda</taxon>
        <taxon>Hexapoda</taxon>
        <taxon>Insecta</taxon>
        <taxon>Pterygota</taxon>
        <taxon>Neoptera</taxon>
        <taxon>Paraneoptera</taxon>
        <taxon>Hemiptera</taxon>
        <taxon>Auchenorrhyncha</taxon>
        <taxon>Membracoidea</taxon>
        <taxon>Cicadellidae</taxon>
        <taxon>Cicadellinae</taxon>
        <taxon>Proconiini</taxon>
        <taxon>Homalodisca</taxon>
    </lineage>
</organism>
<dbReference type="SUPFAM" id="SSF50494">
    <property type="entry name" value="Trypsin-like serine proteases"/>
    <property type="match status" value="1"/>
</dbReference>
<dbReference type="PROSITE" id="PS50240">
    <property type="entry name" value="TRYPSIN_DOM"/>
    <property type="match status" value="1"/>
</dbReference>
<reference evidence="4" key="1">
    <citation type="submission" date="2015-11" db="EMBL/GenBank/DDBJ databases">
        <title>De novo transcriptome assembly of four potential Pierce s Disease insect vectors from Arizona vineyards.</title>
        <authorList>
            <person name="Tassone E.E."/>
        </authorList>
    </citation>
    <scope>NUCLEOTIDE SEQUENCE</scope>
</reference>